<evidence type="ECO:0000313" key="1">
    <source>
        <dbReference type="EMBL" id="KIK36872.1"/>
    </source>
</evidence>
<evidence type="ECO:0000313" key="2">
    <source>
        <dbReference type="Proteomes" id="UP000054485"/>
    </source>
</evidence>
<organism evidence="1 2">
    <name type="scientific">Suillus luteus UH-Slu-Lm8-n1</name>
    <dbReference type="NCBI Taxonomy" id="930992"/>
    <lineage>
        <taxon>Eukaryota</taxon>
        <taxon>Fungi</taxon>
        <taxon>Dikarya</taxon>
        <taxon>Basidiomycota</taxon>
        <taxon>Agaricomycotina</taxon>
        <taxon>Agaricomycetes</taxon>
        <taxon>Agaricomycetidae</taxon>
        <taxon>Boletales</taxon>
        <taxon>Suillineae</taxon>
        <taxon>Suillaceae</taxon>
        <taxon>Suillus</taxon>
    </lineage>
</organism>
<protein>
    <submittedName>
        <fullName evidence="1">Uncharacterized protein</fullName>
    </submittedName>
</protein>
<accession>A0A0D0ARH5</accession>
<sequence>MDIELIDHSFSYLAPTLQLVTEAGACTFLQKSILAMTTRERSSFFNYASHTRCSVLTQCLSHSRELETTKRNYATPLVVSYDYEQLTYQFVRFILWLSCSVLCSFKEPSID</sequence>
<reference evidence="1 2" key="1">
    <citation type="submission" date="2014-04" db="EMBL/GenBank/DDBJ databases">
        <authorList>
            <consortium name="DOE Joint Genome Institute"/>
            <person name="Kuo A."/>
            <person name="Ruytinx J."/>
            <person name="Rineau F."/>
            <person name="Colpaert J."/>
            <person name="Kohler A."/>
            <person name="Nagy L.G."/>
            <person name="Floudas D."/>
            <person name="Copeland A."/>
            <person name="Barry K.W."/>
            <person name="Cichocki N."/>
            <person name="Veneault-Fourrey C."/>
            <person name="LaButti K."/>
            <person name="Lindquist E.A."/>
            <person name="Lipzen A."/>
            <person name="Lundell T."/>
            <person name="Morin E."/>
            <person name="Murat C."/>
            <person name="Sun H."/>
            <person name="Tunlid A."/>
            <person name="Henrissat B."/>
            <person name="Grigoriev I.V."/>
            <person name="Hibbett D.S."/>
            <person name="Martin F."/>
            <person name="Nordberg H.P."/>
            <person name="Cantor M.N."/>
            <person name="Hua S.X."/>
        </authorList>
    </citation>
    <scope>NUCLEOTIDE SEQUENCE [LARGE SCALE GENOMIC DNA]</scope>
    <source>
        <strain evidence="1 2">UH-Slu-Lm8-n1</strain>
    </source>
</reference>
<gene>
    <name evidence="1" type="ORF">CY34DRAFT_490093</name>
</gene>
<dbReference type="AlphaFoldDB" id="A0A0D0ARH5"/>
<dbReference type="EMBL" id="KN835492">
    <property type="protein sequence ID" value="KIK36872.1"/>
    <property type="molecule type" value="Genomic_DNA"/>
</dbReference>
<proteinExistence type="predicted"/>
<reference evidence="2" key="2">
    <citation type="submission" date="2015-01" db="EMBL/GenBank/DDBJ databases">
        <title>Evolutionary Origins and Diversification of the Mycorrhizal Mutualists.</title>
        <authorList>
            <consortium name="DOE Joint Genome Institute"/>
            <consortium name="Mycorrhizal Genomics Consortium"/>
            <person name="Kohler A."/>
            <person name="Kuo A."/>
            <person name="Nagy L.G."/>
            <person name="Floudas D."/>
            <person name="Copeland A."/>
            <person name="Barry K.W."/>
            <person name="Cichocki N."/>
            <person name="Veneault-Fourrey C."/>
            <person name="LaButti K."/>
            <person name="Lindquist E.A."/>
            <person name="Lipzen A."/>
            <person name="Lundell T."/>
            <person name="Morin E."/>
            <person name="Murat C."/>
            <person name="Riley R."/>
            <person name="Ohm R."/>
            <person name="Sun H."/>
            <person name="Tunlid A."/>
            <person name="Henrissat B."/>
            <person name="Grigoriev I.V."/>
            <person name="Hibbett D.S."/>
            <person name="Martin F."/>
        </authorList>
    </citation>
    <scope>NUCLEOTIDE SEQUENCE [LARGE SCALE GENOMIC DNA]</scope>
    <source>
        <strain evidence="2">UH-Slu-Lm8-n1</strain>
    </source>
</reference>
<dbReference type="InParanoid" id="A0A0D0ARH5"/>
<name>A0A0D0ARH5_9AGAM</name>
<dbReference type="HOGENOM" id="CLU_2160089_0_0_1"/>
<dbReference type="Proteomes" id="UP000054485">
    <property type="component" value="Unassembled WGS sequence"/>
</dbReference>
<keyword evidence="2" id="KW-1185">Reference proteome</keyword>